<comment type="caution">
    <text evidence="2">The sequence shown here is derived from an EMBL/GenBank/DDBJ whole genome shotgun (WGS) entry which is preliminary data.</text>
</comment>
<feature type="transmembrane region" description="Helical" evidence="1">
    <location>
        <begin position="116"/>
        <end position="134"/>
    </location>
</feature>
<evidence type="ECO:0000256" key="1">
    <source>
        <dbReference type="SAM" id="Phobius"/>
    </source>
</evidence>
<evidence type="ECO:0008006" key="4">
    <source>
        <dbReference type="Google" id="ProtNLM"/>
    </source>
</evidence>
<feature type="transmembrane region" description="Helical" evidence="1">
    <location>
        <begin position="242"/>
        <end position="258"/>
    </location>
</feature>
<feature type="transmembrane region" description="Helical" evidence="1">
    <location>
        <begin position="270"/>
        <end position="289"/>
    </location>
</feature>
<reference evidence="2 3" key="1">
    <citation type="submission" date="2020-10" db="EMBL/GenBank/DDBJ databases">
        <title>Sequencing the genomes of 1000 actinobacteria strains.</title>
        <authorList>
            <person name="Klenk H.-P."/>
        </authorList>
    </citation>
    <scope>NUCLEOTIDE SEQUENCE [LARGE SCALE GENOMIC DNA]</scope>
    <source>
        <strain evidence="2 3">DSM 43748</strain>
    </source>
</reference>
<feature type="transmembrane region" description="Helical" evidence="1">
    <location>
        <begin position="67"/>
        <end position="86"/>
    </location>
</feature>
<dbReference type="EMBL" id="JADBEF010000001">
    <property type="protein sequence ID" value="MBE1563449.1"/>
    <property type="molecule type" value="Genomic_DNA"/>
</dbReference>
<keyword evidence="1" id="KW-0472">Membrane</keyword>
<dbReference type="RefSeq" id="WP_192778021.1">
    <property type="nucleotide sequence ID" value="NZ_BAAASY010000006.1"/>
</dbReference>
<protein>
    <recommendedName>
        <fullName evidence="4">DUF2029 domain-containing protein</fullName>
    </recommendedName>
</protein>
<feature type="transmembrane region" description="Helical" evidence="1">
    <location>
        <begin position="92"/>
        <end position="109"/>
    </location>
</feature>
<organism evidence="2 3">
    <name type="scientific">Nonomuraea africana</name>
    <dbReference type="NCBI Taxonomy" id="46171"/>
    <lineage>
        <taxon>Bacteria</taxon>
        <taxon>Bacillati</taxon>
        <taxon>Actinomycetota</taxon>
        <taxon>Actinomycetes</taxon>
        <taxon>Streptosporangiales</taxon>
        <taxon>Streptosporangiaceae</taxon>
        <taxon>Nonomuraea</taxon>
    </lineage>
</organism>
<sequence>MTTLERRYRWLLKAYPYGYRADYGDELLDVLLDSAKPGQALPPLREAVPLVVGGIRTRIITAAQGPAWVDGLHLGIVALTVLNLAVLLPYAMSIPLWLGLSVTALLLILRGRPRLALPFAGLVAVKVTAITMGQPWLDDTLLPVFPDGLWQGPALYGTGGPVGPLTANLLIVLGLVVLATRGRRPRTRSWWWLAAVPLVAGSDPAGLDIVAGSPTAVIRVVLELTLLCGAAYAGHLTADPRWAIAAAAYLLPASAVLAENHQLLQRQDLAHWGLLVLFTSIAAAVPFRARRRILL</sequence>
<proteinExistence type="predicted"/>
<name>A0ABR9KN53_9ACTN</name>
<evidence type="ECO:0000313" key="3">
    <source>
        <dbReference type="Proteomes" id="UP000661607"/>
    </source>
</evidence>
<dbReference type="Proteomes" id="UP000661607">
    <property type="component" value="Unassembled WGS sequence"/>
</dbReference>
<gene>
    <name evidence="2" type="ORF">H4W81_006228</name>
</gene>
<keyword evidence="3" id="KW-1185">Reference proteome</keyword>
<feature type="transmembrane region" description="Helical" evidence="1">
    <location>
        <begin position="154"/>
        <end position="178"/>
    </location>
</feature>
<accession>A0ABR9KN53</accession>
<keyword evidence="1" id="KW-1133">Transmembrane helix</keyword>
<evidence type="ECO:0000313" key="2">
    <source>
        <dbReference type="EMBL" id="MBE1563449.1"/>
    </source>
</evidence>
<keyword evidence="1" id="KW-0812">Transmembrane</keyword>